<name>F8NM85_SERL9</name>
<proteinExistence type="predicted"/>
<feature type="coiled-coil region" evidence="1">
    <location>
        <begin position="122"/>
        <end position="174"/>
    </location>
</feature>
<dbReference type="EMBL" id="GL945431">
    <property type="protein sequence ID" value="EGO27335.1"/>
    <property type="molecule type" value="Genomic_DNA"/>
</dbReference>
<keyword evidence="1" id="KW-0175">Coiled coil</keyword>
<dbReference type="HOGENOM" id="CLU_049340_1_0_1"/>
<dbReference type="KEGG" id="sla:SERLADRAFT_406467"/>
<dbReference type="RefSeq" id="XP_007315426.1">
    <property type="nucleotide sequence ID" value="XM_007315364.1"/>
</dbReference>
<sequence length="374" mass="42349">MDTDLKCNRLTCRKALADKAVVALTSSAWTAQTSCLMHHDFVQHFTLKFTYEACETSLTEPDDVVPVSFVWVKPFHNIRNMQPSDVVLAIPNPSREASDLCSLSMYTDHLRSLPSSFQQALTRGMNDKNAQLQKQLENVIREANGEINLLSNKVAEMERDLELERRKVHELQEVSRERDKEYQKLKVYRQHISILLTKAQHDKIKRKALLGPSGQNLQSSFGYNASNTFERSISDDQNKVRSGQNANISIGAVVGGMEANGIQRTPLVHRHSTGGPFAPSHNAAWAQPQQVQMRNQHQRQPFGLADQPYHTNSVSDRSESANEVENMLMSRGRPTSMVQPDNRHQNATAWASSSSKPRPVQQRYNFDPNKNYVQ</sequence>
<dbReference type="PANTHER" id="PTHR14305:SF0">
    <property type="entry name" value="E3 UBIQUITIN-PROTEIN LIGASE CCNB1IP1"/>
    <property type="match status" value="1"/>
</dbReference>
<dbReference type="InterPro" id="IPR042448">
    <property type="entry name" value="CCNB1IP1"/>
</dbReference>
<feature type="region of interest" description="Disordered" evidence="2">
    <location>
        <begin position="297"/>
        <end position="374"/>
    </location>
</feature>
<dbReference type="PANTHER" id="PTHR14305">
    <property type="entry name" value="E3 UBIQUITIN-PROTEIN LIGASE CCNB1IP1"/>
    <property type="match status" value="1"/>
</dbReference>
<evidence type="ECO:0000256" key="1">
    <source>
        <dbReference type="SAM" id="Coils"/>
    </source>
</evidence>
<evidence type="ECO:0000256" key="2">
    <source>
        <dbReference type="SAM" id="MobiDB-lite"/>
    </source>
</evidence>
<protein>
    <submittedName>
        <fullName evidence="3">Uncharacterized protein</fullName>
    </submittedName>
</protein>
<dbReference type="OrthoDB" id="441210at2759"/>
<feature type="compositionally biased region" description="Polar residues" evidence="2">
    <location>
        <begin position="345"/>
        <end position="356"/>
    </location>
</feature>
<dbReference type="Proteomes" id="UP000008064">
    <property type="component" value="Unassembled WGS sequence"/>
</dbReference>
<reference evidence="3" key="1">
    <citation type="submission" date="2011-04" db="EMBL/GenBank/DDBJ databases">
        <title>Evolution of plant cell wall degrading machinery underlies the functional diversity of forest fungi.</title>
        <authorList>
            <consortium name="US DOE Joint Genome Institute (JGI-PGF)"/>
            <person name="Eastwood D.C."/>
            <person name="Floudas D."/>
            <person name="Binder M."/>
            <person name="Majcherczyk A."/>
            <person name="Schneider P."/>
            <person name="Aerts A."/>
            <person name="Asiegbu F.O."/>
            <person name="Baker S.E."/>
            <person name="Barry K."/>
            <person name="Bendiksby M."/>
            <person name="Blumentritt M."/>
            <person name="Coutinho P.M."/>
            <person name="Cullen D."/>
            <person name="Cullen D."/>
            <person name="Gathman A."/>
            <person name="Goodell B."/>
            <person name="Henrissat B."/>
            <person name="Ihrmark K."/>
            <person name="Kauserud H."/>
            <person name="Kohler A."/>
            <person name="LaButti K."/>
            <person name="Lapidus A."/>
            <person name="Lavin J.L."/>
            <person name="Lee Y.-H."/>
            <person name="Lindquist E."/>
            <person name="Lilly W."/>
            <person name="Lucas S."/>
            <person name="Morin E."/>
            <person name="Murat C."/>
            <person name="Oguiza J.A."/>
            <person name="Park J."/>
            <person name="Pisabarro A.G."/>
            <person name="Riley R."/>
            <person name="Rosling A."/>
            <person name="Salamov A."/>
            <person name="Schmidt O."/>
            <person name="Schmutz J."/>
            <person name="Skrede I."/>
            <person name="Stenlid J."/>
            <person name="Wiebenga A."/>
            <person name="Xie X."/>
            <person name="Kues U."/>
            <person name="Hibbett D.S."/>
            <person name="Hoffmeister D."/>
            <person name="Hogberg N."/>
            <person name="Martin F."/>
            <person name="Grigoriev I.V."/>
            <person name="Watkinson S.C."/>
        </authorList>
    </citation>
    <scope>NUCLEOTIDE SEQUENCE</scope>
    <source>
        <strain evidence="3">S7.9</strain>
    </source>
</reference>
<dbReference type="GO" id="GO:0007131">
    <property type="term" value="P:reciprocal meiotic recombination"/>
    <property type="evidence" value="ECO:0007669"/>
    <property type="project" value="InterPro"/>
</dbReference>
<dbReference type="GeneID" id="18812671"/>
<accession>F8NM85</accession>
<dbReference type="AlphaFoldDB" id="F8NM85"/>
<dbReference type="GO" id="GO:0000795">
    <property type="term" value="C:synaptonemal complex"/>
    <property type="evidence" value="ECO:0007669"/>
    <property type="project" value="InterPro"/>
</dbReference>
<dbReference type="GO" id="GO:0061630">
    <property type="term" value="F:ubiquitin protein ligase activity"/>
    <property type="evidence" value="ECO:0007669"/>
    <property type="project" value="InterPro"/>
</dbReference>
<evidence type="ECO:0000313" key="3">
    <source>
        <dbReference type="EMBL" id="EGO27335.1"/>
    </source>
</evidence>
<organism>
    <name type="scientific">Serpula lacrymans var. lacrymans (strain S7.9)</name>
    <name type="common">Dry rot fungus</name>
    <dbReference type="NCBI Taxonomy" id="578457"/>
    <lineage>
        <taxon>Eukaryota</taxon>
        <taxon>Fungi</taxon>
        <taxon>Dikarya</taxon>
        <taxon>Basidiomycota</taxon>
        <taxon>Agaricomycotina</taxon>
        <taxon>Agaricomycetes</taxon>
        <taxon>Agaricomycetidae</taxon>
        <taxon>Boletales</taxon>
        <taxon>Coniophorineae</taxon>
        <taxon>Serpulaceae</taxon>
        <taxon>Serpula</taxon>
    </lineage>
</organism>
<gene>
    <name evidence="3" type="ORF">SERLADRAFT_406467</name>
</gene>